<feature type="region of interest" description="Disordered" evidence="2">
    <location>
        <begin position="29"/>
        <end position="54"/>
    </location>
</feature>
<evidence type="ECO:0000313" key="5">
    <source>
        <dbReference type="RefSeq" id="XP_019633263.1"/>
    </source>
</evidence>
<gene>
    <name evidence="5" type="primary">LOC109476697</name>
</gene>
<evidence type="ECO:0000256" key="3">
    <source>
        <dbReference type="SAM" id="SignalP"/>
    </source>
</evidence>
<feature type="signal peptide" evidence="3">
    <location>
        <begin position="1"/>
        <end position="26"/>
    </location>
</feature>
<organism evidence="4 5">
    <name type="scientific">Branchiostoma belcheri</name>
    <name type="common">Amphioxus</name>
    <dbReference type="NCBI Taxonomy" id="7741"/>
    <lineage>
        <taxon>Eukaryota</taxon>
        <taxon>Metazoa</taxon>
        <taxon>Chordata</taxon>
        <taxon>Cephalochordata</taxon>
        <taxon>Leptocardii</taxon>
        <taxon>Amphioxiformes</taxon>
        <taxon>Branchiostomatidae</taxon>
        <taxon>Branchiostoma</taxon>
    </lineage>
</organism>
<dbReference type="Proteomes" id="UP000515135">
    <property type="component" value="Unplaced"/>
</dbReference>
<evidence type="ECO:0000256" key="1">
    <source>
        <dbReference type="SAM" id="Coils"/>
    </source>
</evidence>
<accession>A0A6P4Z9C2</accession>
<feature type="coiled-coil region" evidence="1">
    <location>
        <begin position="258"/>
        <end position="292"/>
    </location>
</feature>
<evidence type="ECO:0000313" key="4">
    <source>
        <dbReference type="Proteomes" id="UP000515135"/>
    </source>
</evidence>
<dbReference type="PROSITE" id="PS51257">
    <property type="entry name" value="PROKAR_LIPOPROTEIN"/>
    <property type="match status" value="1"/>
</dbReference>
<proteinExistence type="predicted"/>
<evidence type="ECO:0000256" key="2">
    <source>
        <dbReference type="SAM" id="MobiDB-lite"/>
    </source>
</evidence>
<dbReference type="RefSeq" id="XP_019633263.1">
    <property type="nucleotide sequence ID" value="XM_019777704.1"/>
</dbReference>
<sequence length="391" mass="42999">MVSCRVFVVAVVVVLAALSCVIQAAAEEGEAKKEERGREREKERGEKKRKDRNRRVRKLERRVAGLDGEMQQHVAALRAGINDQKERMQQVEDLINFHGDDVSSLRETLVKLQQVHDQIWRSLAALEKGDQEHANLANERWEEQQRQTTRVDSYLEGLEAKQEEFATLFQARCDAQDKRINDLDVYVREAGGGGGGGGSDGETGDLYGRLVMLEAAIDGLLVQFHLHVQDSSDGVHRADGSSTGGGNVVTNAQVEGAVAVLQDENAALKSTIAQQQRKLDKLEEHVSKLYKMFNGCRCEDENTGSSDPESTTAGDSPVTPPTGSSRPSNLLSTQGKEGVQQDESDSKGDTSEEPLSQNPQDVEPTTRSTPVRATTMSKLLTTTEVSRLEMR</sequence>
<protein>
    <submittedName>
        <fullName evidence="5">Uncharacterized protein LOC109476697</fullName>
    </submittedName>
</protein>
<feature type="chain" id="PRO_5028355587" evidence="3">
    <location>
        <begin position="27"/>
        <end position="391"/>
    </location>
</feature>
<feature type="region of interest" description="Disordered" evidence="2">
    <location>
        <begin position="300"/>
        <end position="391"/>
    </location>
</feature>
<feature type="compositionally biased region" description="Polar residues" evidence="2">
    <location>
        <begin position="303"/>
        <end position="314"/>
    </location>
</feature>
<feature type="compositionally biased region" description="Polar residues" evidence="2">
    <location>
        <begin position="321"/>
        <end position="335"/>
    </location>
</feature>
<keyword evidence="1" id="KW-0175">Coiled coil</keyword>
<reference evidence="5" key="1">
    <citation type="submission" date="2025-08" db="UniProtKB">
        <authorList>
            <consortium name="RefSeq"/>
        </authorList>
    </citation>
    <scope>IDENTIFICATION</scope>
    <source>
        <tissue evidence="5">Gonad</tissue>
    </source>
</reference>
<dbReference type="AlphaFoldDB" id="A0A6P4Z9C2"/>
<keyword evidence="4" id="KW-1185">Reference proteome</keyword>
<keyword evidence="3" id="KW-0732">Signal</keyword>
<dbReference type="GeneID" id="109476697"/>
<feature type="compositionally biased region" description="Basic and acidic residues" evidence="2">
    <location>
        <begin position="29"/>
        <end position="48"/>
    </location>
</feature>
<feature type="compositionally biased region" description="Polar residues" evidence="2">
    <location>
        <begin position="353"/>
        <end position="385"/>
    </location>
</feature>
<dbReference type="KEGG" id="bbel:109476697"/>
<name>A0A6P4Z9C2_BRABE</name>